<dbReference type="InterPro" id="IPR018060">
    <property type="entry name" value="HTH_AraC"/>
</dbReference>
<evidence type="ECO:0000313" key="5">
    <source>
        <dbReference type="EMBL" id="MBM6920962.1"/>
    </source>
</evidence>
<gene>
    <name evidence="5" type="ORF">H6A12_07335</name>
</gene>
<evidence type="ECO:0000313" key="6">
    <source>
        <dbReference type="Proteomes" id="UP000774750"/>
    </source>
</evidence>
<dbReference type="PANTHER" id="PTHR43280">
    <property type="entry name" value="ARAC-FAMILY TRANSCRIPTIONAL REGULATOR"/>
    <property type="match status" value="1"/>
</dbReference>
<keyword evidence="1" id="KW-0805">Transcription regulation</keyword>
<dbReference type="RefSeq" id="WP_204446439.1">
    <property type="nucleotide sequence ID" value="NZ_JACJKY010000009.1"/>
</dbReference>
<keyword evidence="3" id="KW-0804">Transcription</keyword>
<dbReference type="PRINTS" id="PR00032">
    <property type="entry name" value="HTHARAC"/>
</dbReference>
<dbReference type="InterPro" id="IPR018062">
    <property type="entry name" value="HTH_AraC-typ_CS"/>
</dbReference>
<evidence type="ECO:0000256" key="2">
    <source>
        <dbReference type="ARBA" id="ARBA00023125"/>
    </source>
</evidence>
<evidence type="ECO:0000259" key="4">
    <source>
        <dbReference type="PROSITE" id="PS01124"/>
    </source>
</evidence>
<keyword evidence="2" id="KW-0238">DNA-binding</keyword>
<keyword evidence="6" id="KW-1185">Reference proteome</keyword>
<dbReference type="GO" id="GO:0003700">
    <property type="term" value="F:DNA-binding transcription factor activity"/>
    <property type="evidence" value="ECO:0007669"/>
    <property type="project" value="InterPro"/>
</dbReference>
<proteinExistence type="predicted"/>
<comment type="caution">
    <text evidence="5">The sequence shown here is derived from an EMBL/GenBank/DDBJ whole genome shotgun (WGS) entry which is preliminary data.</text>
</comment>
<accession>A0A938X7M8</accession>
<dbReference type="SUPFAM" id="SSF46689">
    <property type="entry name" value="Homeodomain-like"/>
    <property type="match status" value="1"/>
</dbReference>
<dbReference type="Proteomes" id="UP000774750">
    <property type="component" value="Unassembled WGS sequence"/>
</dbReference>
<dbReference type="PANTHER" id="PTHR43280:SF2">
    <property type="entry name" value="HTH-TYPE TRANSCRIPTIONAL REGULATOR EXSA"/>
    <property type="match status" value="1"/>
</dbReference>
<reference evidence="5" key="2">
    <citation type="journal article" date="2021" name="Sci. Rep.">
        <title>The distribution of antibiotic resistance genes in chicken gut microbiota commensals.</title>
        <authorList>
            <person name="Juricova H."/>
            <person name="Matiasovicova J."/>
            <person name="Kubasova T."/>
            <person name="Cejkova D."/>
            <person name="Rychlik I."/>
        </authorList>
    </citation>
    <scope>NUCLEOTIDE SEQUENCE</scope>
    <source>
        <strain evidence="5">An559</strain>
    </source>
</reference>
<dbReference type="PROSITE" id="PS01124">
    <property type="entry name" value="HTH_ARAC_FAMILY_2"/>
    <property type="match status" value="1"/>
</dbReference>
<dbReference type="SMART" id="SM00342">
    <property type="entry name" value="HTH_ARAC"/>
    <property type="match status" value="1"/>
</dbReference>
<sequence length="281" mass="31887">MQAVFDESELLVLLRDFHTLTGLRAVVFDASGVDILSYPNDLPAFCQLIRSTPNGQNNCQRCDQNACQAAQSASGTLIYTCHAGLLEMITPIEVEGVVIGYLLLAHIAKEDTWQQVQTCCASYQIKSEALKHAYHALPHTTQQMLSASADLLALAAKALYHERIARLAPDNHRIKLTRFLSEHLSEDLSCERLCRVLSLSRSALYHLSYELYGCGVSEQISRMRMQQAQKLLCDTELSIPEICREIGFRDVNYFYRVFRRQTGRTPKEFRRQFMHHDSSAN</sequence>
<reference evidence="5" key="1">
    <citation type="submission" date="2020-08" db="EMBL/GenBank/DDBJ databases">
        <authorList>
            <person name="Cejkova D."/>
            <person name="Kubasova T."/>
            <person name="Jahodarova E."/>
            <person name="Rychlik I."/>
        </authorList>
    </citation>
    <scope>NUCLEOTIDE SEQUENCE</scope>
    <source>
        <strain evidence="5">An559</strain>
    </source>
</reference>
<dbReference type="PROSITE" id="PS00041">
    <property type="entry name" value="HTH_ARAC_FAMILY_1"/>
    <property type="match status" value="1"/>
</dbReference>
<dbReference type="Gene3D" id="1.10.10.60">
    <property type="entry name" value="Homeodomain-like"/>
    <property type="match status" value="1"/>
</dbReference>
<evidence type="ECO:0000256" key="3">
    <source>
        <dbReference type="ARBA" id="ARBA00023163"/>
    </source>
</evidence>
<dbReference type="InterPro" id="IPR009057">
    <property type="entry name" value="Homeodomain-like_sf"/>
</dbReference>
<protein>
    <submittedName>
        <fullName evidence="5">PocR ligand-binding domain-containing protein</fullName>
    </submittedName>
</protein>
<organism evidence="5 6">
    <name type="scientific">Merdimmobilis hominis</name>
    <dbReference type="NCBI Taxonomy" id="2897707"/>
    <lineage>
        <taxon>Bacteria</taxon>
        <taxon>Bacillati</taxon>
        <taxon>Bacillota</taxon>
        <taxon>Clostridia</taxon>
        <taxon>Eubacteriales</taxon>
        <taxon>Oscillospiraceae</taxon>
        <taxon>Merdimmobilis</taxon>
    </lineage>
</organism>
<evidence type="ECO:0000256" key="1">
    <source>
        <dbReference type="ARBA" id="ARBA00023015"/>
    </source>
</evidence>
<name>A0A938X7M8_9FIRM</name>
<dbReference type="GO" id="GO:0043565">
    <property type="term" value="F:sequence-specific DNA binding"/>
    <property type="evidence" value="ECO:0007669"/>
    <property type="project" value="InterPro"/>
</dbReference>
<dbReference type="AlphaFoldDB" id="A0A938X7M8"/>
<dbReference type="InterPro" id="IPR018771">
    <property type="entry name" value="PocR_dom"/>
</dbReference>
<dbReference type="Pfam" id="PF10114">
    <property type="entry name" value="PocR"/>
    <property type="match status" value="1"/>
</dbReference>
<dbReference type="InterPro" id="IPR020449">
    <property type="entry name" value="Tscrpt_reg_AraC-type_HTH"/>
</dbReference>
<dbReference type="EMBL" id="JACJKY010000009">
    <property type="protein sequence ID" value="MBM6920962.1"/>
    <property type="molecule type" value="Genomic_DNA"/>
</dbReference>
<dbReference type="Pfam" id="PF12833">
    <property type="entry name" value="HTH_18"/>
    <property type="match status" value="1"/>
</dbReference>
<feature type="domain" description="HTH araC/xylS-type" evidence="4">
    <location>
        <begin position="174"/>
        <end position="272"/>
    </location>
</feature>